<dbReference type="AlphaFoldDB" id="A0A4R2KA83"/>
<reference evidence="1 2" key="1">
    <citation type="submission" date="2019-03" db="EMBL/GenBank/DDBJ databases">
        <title>Genomic Encyclopedia of Type Strains, Phase IV (KMG-IV): sequencing the most valuable type-strain genomes for metagenomic binning, comparative biology and taxonomic classification.</title>
        <authorList>
            <person name="Goeker M."/>
        </authorList>
    </citation>
    <scope>NUCLEOTIDE SEQUENCE [LARGE SCALE GENOMIC DNA]</scope>
    <source>
        <strain evidence="1 2">DSM 102940</strain>
    </source>
</reference>
<organism evidence="1 2">
    <name type="scientific">Marinisporobacter balticus</name>
    <dbReference type="NCBI Taxonomy" id="2018667"/>
    <lineage>
        <taxon>Bacteria</taxon>
        <taxon>Bacillati</taxon>
        <taxon>Bacillota</taxon>
        <taxon>Clostridia</taxon>
        <taxon>Peptostreptococcales</taxon>
        <taxon>Thermotaleaceae</taxon>
        <taxon>Marinisporobacter</taxon>
    </lineage>
</organism>
<accession>A0A4R2KA83</accession>
<comment type="caution">
    <text evidence="1">The sequence shown here is derived from an EMBL/GenBank/DDBJ whole genome shotgun (WGS) entry which is preliminary data.</text>
</comment>
<evidence type="ECO:0000313" key="1">
    <source>
        <dbReference type="EMBL" id="TCO69072.1"/>
    </source>
</evidence>
<keyword evidence="2" id="KW-1185">Reference proteome</keyword>
<protein>
    <submittedName>
        <fullName evidence="1">Putative transposase/invertase (TIGR01784 family)</fullName>
    </submittedName>
</protein>
<dbReference type="OrthoDB" id="2973070at2"/>
<dbReference type="Pfam" id="PF12784">
    <property type="entry name" value="PDDEXK_2"/>
    <property type="match status" value="1"/>
</dbReference>
<dbReference type="EMBL" id="SLWV01000035">
    <property type="protein sequence ID" value="TCO69072.1"/>
    <property type="molecule type" value="Genomic_DNA"/>
</dbReference>
<name>A0A4R2KA83_9FIRM</name>
<sequence>MLIPYNPFLIKKCVVVNLLDFKLLDETQKYHTIFRIKEMEENFELLEDLEIHYLECPKFAEQNTHKTDIENGMAFMKAAGDKTKRKQLEKIRKP</sequence>
<evidence type="ECO:0000313" key="2">
    <source>
        <dbReference type="Proteomes" id="UP000294919"/>
    </source>
</evidence>
<gene>
    <name evidence="1" type="ORF">EV214_13524</name>
</gene>
<proteinExistence type="predicted"/>
<dbReference type="Proteomes" id="UP000294919">
    <property type="component" value="Unassembled WGS sequence"/>
</dbReference>
<dbReference type="RefSeq" id="WP_132247820.1">
    <property type="nucleotide sequence ID" value="NZ_SLWV01000035.1"/>
</dbReference>